<dbReference type="SUPFAM" id="SSF46689">
    <property type="entry name" value="Homeodomain-like"/>
    <property type="match status" value="1"/>
</dbReference>
<dbReference type="InterPro" id="IPR001789">
    <property type="entry name" value="Sig_transdc_resp-reg_receiver"/>
</dbReference>
<dbReference type="InterPro" id="IPR002197">
    <property type="entry name" value="HTH_Fis"/>
</dbReference>
<dbReference type="GO" id="GO:0006355">
    <property type="term" value="P:regulation of DNA-templated transcription"/>
    <property type="evidence" value="ECO:0007669"/>
    <property type="project" value="InterPro"/>
</dbReference>
<sequence>MRILIVDDQRSARRVLRQMLASLDGIEILEASGMEDAMSAIERSPPDLLLLDVRLSDDPRDRGGLDILRKVRAAGRLTPAVMVTSVSELNEIREAMRLGAQDYVLKDELCPEMLLPIVEGQRERLTLKGEVARLRERVDRTWGTRAILGSSPAIERVRRLIERVAESNSTVLIRGETGSGKEMVARALHEVSSRRGEPFVAVNCSALPGTLIESLIFGHERGAFTGAERRTRGQLELAGAGTILLDEIAEMPGEMQAKLLRVLEDRRFRPLGSEIEIPLRARVLAATHVDLEKRIGEGRFREDLFYRLNVVTIYLPSLAERENDLMDLLLAFTAELPRRLRYTDESIQWLLRRSWPGNVRELRNLVERLALLADDDVIDVPTLEELARERPILDTSAEVDRIARALLALPERLGSKLRVIERAVLHQAIESCGGNKAAAARLIGVDRKMLERRWDRHSTVGGAPSGDEGPPSSRRLESPPSSRRLESPPSSRRLTHRQPAPSDPPTNDD</sequence>
<dbReference type="PROSITE" id="PS00675">
    <property type="entry name" value="SIGMA54_INTERACT_1"/>
    <property type="match status" value="1"/>
</dbReference>
<dbReference type="Pfam" id="PF02954">
    <property type="entry name" value="HTH_8"/>
    <property type="match status" value="1"/>
</dbReference>
<keyword evidence="5" id="KW-0597">Phosphoprotein</keyword>
<evidence type="ECO:0000256" key="3">
    <source>
        <dbReference type="ARBA" id="ARBA00023015"/>
    </source>
</evidence>
<accession>A0A017T6E5</accession>
<dbReference type="InterPro" id="IPR002078">
    <property type="entry name" value="Sigma_54_int"/>
</dbReference>
<dbReference type="SUPFAM" id="SSF52172">
    <property type="entry name" value="CheY-like"/>
    <property type="match status" value="1"/>
</dbReference>
<dbReference type="Gene3D" id="3.40.50.2300">
    <property type="match status" value="1"/>
</dbReference>
<feature type="region of interest" description="Disordered" evidence="6">
    <location>
        <begin position="454"/>
        <end position="509"/>
    </location>
</feature>
<dbReference type="Gene3D" id="1.10.10.60">
    <property type="entry name" value="Homeodomain-like"/>
    <property type="match status" value="1"/>
</dbReference>
<dbReference type="PANTHER" id="PTHR32071:SF57">
    <property type="entry name" value="C4-DICARBOXYLATE TRANSPORT TRANSCRIPTIONAL REGULATORY PROTEIN DCTD"/>
    <property type="match status" value="1"/>
</dbReference>
<dbReference type="InterPro" id="IPR058031">
    <property type="entry name" value="AAA_lid_NorR"/>
</dbReference>
<dbReference type="CDD" id="cd00009">
    <property type="entry name" value="AAA"/>
    <property type="match status" value="1"/>
</dbReference>
<dbReference type="Gene3D" id="1.10.8.60">
    <property type="match status" value="1"/>
</dbReference>
<dbReference type="PRINTS" id="PR01590">
    <property type="entry name" value="HTHFIS"/>
</dbReference>
<evidence type="ECO:0000313" key="10">
    <source>
        <dbReference type="Proteomes" id="UP000019678"/>
    </source>
</evidence>
<organism evidence="9 10">
    <name type="scientific">Chondromyces apiculatus DSM 436</name>
    <dbReference type="NCBI Taxonomy" id="1192034"/>
    <lineage>
        <taxon>Bacteria</taxon>
        <taxon>Pseudomonadati</taxon>
        <taxon>Myxococcota</taxon>
        <taxon>Polyangia</taxon>
        <taxon>Polyangiales</taxon>
        <taxon>Polyangiaceae</taxon>
        <taxon>Chondromyces</taxon>
    </lineage>
</organism>
<keyword evidence="10" id="KW-1185">Reference proteome</keyword>
<evidence type="ECO:0000256" key="4">
    <source>
        <dbReference type="ARBA" id="ARBA00023163"/>
    </source>
</evidence>
<reference evidence="9 10" key="1">
    <citation type="submission" date="2013-05" db="EMBL/GenBank/DDBJ databases">
        <title>Genome assembly of Chondromyces apiculatus DSM 436.</title>
        <authorList>
            <person name="Sharma G."/>
            <person name="Khatri I."/>
            <person name="Kaur C."/>
            <person name="Mayilraj S."/>
            <person name="Subramanian S."/>
        </authorList>
    </citation>
    <scope>NUCLEOTIDE SEQUENCE [LARGE SCALE GENOMIC DNA]</scope>
    <source>
        <strain evidence="9 10">DSM 436</strain>
    </source>
</reference>
<keyword evidence="3" id="KW-0805">Transcription regulation</keyword>
<dbReference type="InterPro" id="IPR003593">
    <property type="entry name" value="AAA+_ATPase"/>
</dbReference>
<comment type="caution">
    <text evidence="9">The sequence shown here is derived from an EMBL/GenBank/DDBJ whole genome shotgun (WGS) entry which is preliminary data.</text>
</comment>
<dbReference type="InterPro" id="IPR011006">
    <property type="entry name" value="CheY-like_superfamily"/>
</dbReference>
<feature type="domain" description="Sigma-54 factor interaction" evidence="7">
    <location>
        <begin position="147"/>
        <end position="371"/>
    </location>
</feature>
<dbReference type="STRING" id="1192034.CAP_3830"/>
<dbReference type="Gene3D" id="3.40.50.300">
    <property type="entry name" value="P-loop containing nucleotide triphosphate hydrolases"/>
    <property type="match status" value="1"/>
</dbReference>
<evidence type="ECO:0000259" key="7">
    <source>
        <dbReference type="PROSITE" id="PS50045"/>
    </source>
</evidence>
<evidence type="ECO:0000313" key="9">
    <source>
        <dbReference type="EMBL" id="EYF04804.1"/>
    </source>
</evidence>
<dbReference type="GO" id="GO:0043565">
    <property type="term" value="F:sequence-specific DNA binding"/>
    <property type="evidence" value="ECO:0007669"/>
    <property type="project" value="InterPro"/>
</dbReference>
<keyword evidence="2" id="KW-0067">ATP-binding</keyword>
<feature type="modified residue" description="4-aspartylphosphate" evidence="5">
    <location>
        <position position="52"/>
    </location>
</feature>
<keyword evidence="1" id="KW-0547">Nucleotide-binding</keyword>
<dbReference type="AlphaFoldDB" id="A0A017T6E5"/>
<dbReference type="OrthoDB" id="5509291at2"/>
<dbReference type="PROSITE" id="PS00688">
    <property type="entry name" value="SIGMA54_INTERACT_3"/>
    <property type="match status" value="1"/>
</dbReference>
<dbReference type="EMBL" id="ASRX01000029">
    <property type="protein sequence ID" value="EYF04804.1"/>
    <property type="molecule type" value="Genomic_DNA"/>
</dbReference>
<name>A0A017T6E5_9BACT</name>
<dbReference type="SMART" id="SM00382">
    <property type="entry name" value="AAA"/>
    <property type="match status" value="1"/>
</dbReference>
<dbReference type="GO" id="GO:0005524">
    <property type="term" value="F:ATP binding"/>
    <property type="evidence" value="ECO:0007669"/>
    <property type="project" value="UniProtKB-KW"/>
</dbReference>
<dbReference type="InterPro" id="IPR009057">
    <property type="entry name" value="Homeodomain-like_sf"/>
</dbReference>
<feature type="compositionally biased region" description="Low complexity" evidence="6">
    <location>
        <begin position="470"/>
        <end position="492"/>
    </location>
</feature>
<dbReference type="PANTHER" id="PTHR32071">
    <property type="entry name" value="TRANSCRIPTIONAL REGULATORY PROTEIN"/>
    <property type="match status" value="1"/>
</dbReference>
<gene>
    <name evidence="9" type="ORF">CAP_3830</name>
</gene>
<feature type="domain" description="Response regulatory" evidence="8">
    <location>
        <begin position="2"/>
        <end position="121"/>
    </location>
</feature>
<dbReference type="InterPro" id="IPR025662">
    <property type="entry name" value="Sigma_54_int_dom_ATP-bd_1"/>
</dbReference>
<evidence type="ECO:0000256" key="1">
    <source>
        <dbReference type="ARBA" id="ARBA00022741"/>
    </source>
</evidence>
<evidence type="ECO:0000256" key="6">
    <source>
        <dbReference type="SAM" id="MobiDB-lite"/>
    </source>
</evidence>
<dbReference type="Pfam" id="PF00158">
    <property type="entry name" value="Sigma54_activat"/>
    <property type="match status" value="1"/>
</dbReference>
<dbReference type="Pfam" id="PF00072">
    <property type="entry name" value="Response_reg"/>
    <property type="match status" value="1"/>
</dbReference>
<dbReference type="RefSeq" id="WP_044243358.1">
    <property type="nucleotide sequence ID" value="NZ_ASRX01000029.1"/>
</dbReference>
<dbReference type="PROSITE" id="PS50045">
    <property type="entry name" value="SIGMA54_INTERACT_4"/>
    <property type="match status" value="1"/>
</dbReference>
<dbReference type="SMART" id="SM00448">
    <property type="entry name" value="REC"/>
    <property type="match status" value="1"/>
</dbReference>
<evidence type="ECO:0000259" key="8">
    <source>
        <dbReference type="PROSITE" id="PS50110"/>
    </source>
</evidence>
<dbReference type="Pfam" id="PF25601">
    <property type="entry name" value="AAA_lid_14"/>
    <property type="match status" value="1"/>
</dbReference>
<dbReference type="FunFam" id="3.40.50.300:FF:000006">
    <property type="entry name" value="DNA-binding transcriptional regulator NtrC"/>
    <property type="match status" value="1"/>
</dbReference>
<evidence type="ECO:0000256" key="2">
    <source>
        <dbReference type="ARBA" id="ARBA00022840"/>
    </source>
</evidence>
<evidence type="ECO:0000256" key="5">
    <source>
        <dbReference type="PROSITE-ProRule" id="PRU00169"/>
    </source>
</evidence>
<keyword evidence="4" id="KW-0804">Transcription</keyword>
<proteinExistence type="predicted"/>
<dbReference type="eggNOG" id="COG2204">
    <property type="taxonomic scope" value="Bacteria"/>
</dbReference>
<dbReference type="InterPro" id="IPR025944">
    <property type="entry name" value="Sigma_54_int_dom_CS"/>
</dbReference>
<protein>
    <submittedName>
        <fullName evidence="9">Response regulator of zinc sigma-54-dependent two-component system</fullName>
    </submittedName>
</protein>
<dbReference type="GO" id="GO:0000160">
    <property type="term" value="P:phosphorelay signal transduction system"/>
    <property type="evidence" value="ECO:0007669"/>
    <property type="project" value="InterPro"/>
</dbReference>
<dbReference type="PROSITE" id="PS50110">
    <property type="entry name" value="RESPONSE_REGULATORY"/>
    <property type="match status" value="1"/>
</dbReference>
<dbReference type="CDD" id="cd00156">
    <property type="entry name" value="REC"/>
    <property type="match status" value="1"/>
</dbReference>
<dbReference type="Proteomes" id="UP000019678">
    <property type="component" value="Unassembled WGS sequence"/>
</dbReference>
<dbReference type="SUPFAM" id="SSF52540">
    <property type="entry name" value="P-loop containing nucleoside triphosphate hydrolases"/>
    <property type="match status" value="1"/>
</dbReference>
<dbReference type="InterPro" id="IPR027417">
    <property type="entry name" value="P-loop_NTPase"/>
</dbReference>